<reference evidence="1" key="1">
    <citation type="submission" date="2019-10" db="EMBL/GenBank/DDBJ databases">
        <title>Draft genome sequece of Microseira wollei NIES-4236.</title>
        <authorList>
            <person name="Yamaguchi H."/>
            <person name="Suzuki S."/>
            <person name="Kawachi M."/>
        </authorList>
    </citation>
    <scope>NUCLEOTIDE SEQUENCE</scope>
    <source>
        <strain evidence="1">NIES-4236</strain>
    </source>
</reference>
<dbReference type="Gene3D" id="2.60.120.620">
    <property type="entry name" value="q2cbj1_9rhob like domain"/>
    <property type="match status" value="1"/>
</dbReference>
<keyword evidence="2" id="KW-1185">Reference proteome</keyword>
<name>A0AAV3X5M8_9CYAN</name>
<protein>
    <recommendedName>
        <fullName evidence="3">Prolyl 4-hydroxylase alpha subunit Fe(2+) 2OG dioxygenase domain-containing protein</fullName>
    </recommendedName>
</protein>
<proteinExistence type="predicted"/>
<dbReference type="InterPro" id="IPR055091">
    <property type="entry name" value="WelO5-like"/>
</dbReference>
<gene>
    <name evidence="1" type="ORF">MiSe_01220</name>
</gene>
<evidence type="ECO:0000313" key="2">
    <source>
        <dbReference type="Proteomes" id="UP001050975"/>
    </source>
</evidence>
<dbReference type="RefSeq" id="WP_226572752.1">
    <property type="nucleotide sequence ID" value="NZ_BLAY01000001.1"/>
</dbReference>
<evidence type="ECO:0000313" key="1">
    <source>
        <dbReference type="EMBL" id="GET35380.1"/>
    </source>
</evidence>
<organism evidence="1 2">
    <name type="scientific">Microseira wollei NIES-4236</name>
    <dbReference type="NCBI Taxonomy" id="2530354"/>
    <lineage>
        <taxon>Bacteria</taxon>
        <taxon>Bacillati</taxon>
        <taxon>Cyanobacteriota</taxon>
        <taxon>Cyanophyceae</taxon>
        <taxon>Oscillatoriophycideae</taxon>
        <taxon>Aerosakkonematales</taxon>
        <taxon>Aerosakkonemataceae</taxon>
        <taxon>Microseira</taxon>
    </lineage>
</organism>
<comment type="caution">
    <text evidence="1">The sequence shown here is derived from an EMBL/GenBank/DDBJ whole genome shotgun (WGS) entry which is preliminary data.</text>
</comment>
<dbReference type="EMBL" id="BLAY01000001">
    <property type="protein sequence ID" value="GET35380.1"/>
    <property type="molecule type" value="Genomic_DNA"/>
</dbReference>
<evidence type="ECO:0008006" key="3">
    <source>
        <dbReference type="Google" id="ProtNLM"/>
    </source>
</evidence>
<sequence>MGTCKLLEMNSRALDECGDVMGSIRNGQIDGILIKEFISPNIALSRGKSLIKNPSLMLNSSCPYGRIYARTIIGIGNQSEQYFEDAQVFRTECEQFFGSQESFETHLAQLLSKIAGGRTVSLPLGSGGNPYSPATIRWVDPGGSIAPHCEKVYFKAGTLSFKLIDRIAAADTIFSFFMVMTKPEAGGELVLYDFNWQNQNGNGVGNKTNPKYLESHCNPTPISISEGDLIIFNAGQIWHQISEVKGTIPRITIGGFISFSKDDKTLYYFS</sequence>
<dbReference type="Pfam" id="PF22814">
    <property type="entry name" value="WelO5"/>
    <property type="match status" value="1"/>
</dbReference>
<dbReference type="Proteomes" id="UP001050975">
    <property type="component" value="Unassembled WGS sequence"/>
</dbReference>
<accession>A0AAV3X5M8</accession>
<dbReference type="AlphaFoldDB" id="A0AAV3X5M8"/>